<dbReference type="SMR" id="G5A114"/>
<evidence type="ECO:0000256" key="5">
    <source>
        <dbReference type="RuleBase" id="RU361277"/>
    </source>
</evidence>
<proteinExistence type="inferred from homology"/>
<gene>
    <name evidence="7" type="ORF">PHYSODRAFT_548979</name>
</gene>
<sequence length="361" mass="38794">MSARTIHAYAAFDTSGECKPWQYEPRPLGAEDVEIKISHCGICGSDVHTLDSGWGATKYPVVTGHEIVGEVTAAGADVKHLAVGDRVGVGAMVWACRNKDPSSPCDECAGGFDPYCKDVVMTYNSLYKDGSKSYGGYADFVRVSSDYAFKIPDNIPSDEAAPLLCAGVTVFAPLRREGVKPGDRVGVIGIGGLGHLAIQFIRALGGVPVAFSRSASKEQEVRALGAQEFYNLSDPEDAKRAVRSVNMVVLTADANNMPYDTYLGLLRPRGTFIMVGLPNDKLICSPGSFVRDGKRLVGSKIGSPEDVKEMLELASKENVRPIIQKLPMEQVNDGLAMVRSGKVRYRVVLENSTSKKASANL</sequence>
<dbReference type="InterPro" id="IPR036291">
    <property type="entry name" value="NAD(P)-bd_dom_sf"/>
</dbReference>
<accession>G5A114</accession>
<dbReference type="GeneID" id="20662674"/>
<comment type="similarity">
    <text evidence="5">Belongs to the zinc-containing alcohol dehydrogenase family.</text>
</comment>
<reference evidence="7 8" key="1">
    <citation type="journal article" date="2006" name="Science">
        <title>Phytophthora genome sequences uncover evolutionary origins and mechanisms of pathogenesis.</title>
        <authorList>
            <person name="Tyler B.M."/>
            <person name="Tripathy S."/>
            <person name="Zhang X."/>
            <person name="Dehal P."/>
            <person name="Jiang R.H."/>
            <person name="Aerts A."/>
            <person name="Arredondo F.D."/>
            <person name="Baxter L."/>
            <person name="Bensasson D."/>
            <person name="Beynon J.L."/>
            <person name="Chapman J."/>
            <person name="Damasceno C.M."/>
            <person name="Dorrance A.E."/>
            <person name="Dou D."/>
            <person name="Dickerman A.W."/>
            <person name="Dubchak I.L."/>
            <person name="Garbelotto M."/>
            <person name="Gijzen M."/>
            <person name="Gordon S.G."/>
            <person name="Govers F."/>
            <person name="Grunwald N.J."/>
            <person name="Huang W."/>
            <person name="Ivors K.L."/>
            <person name="Jones R.W."/>
            <person name="Kamoun S."/>
            <person name="Krampis K."/>
            <person name="Lamour K.H."/>
            <person name="Lee M.K."/>
            <person name="McDonald W.H."/>
            <person name="Medina M."/>
            <person name="Meijer H.J."/>
            <person name="Nordberg E.K."/>
            <person name="Maclean D.J."/>
            <person name="Ospina-Giraldo M.D."/>
            <person name="Morris P.F."/>
            <person name="Phuntumart V."/>
            <person name="Putnam N.H."/>
            <person name="Rash S."/>
            <person name="Rose J.K."/>
            <person name="Sakihama Y."/>
            <person name="Salamov A.A."/>
            <person name="Savidor A."/>
            <person name="Scheuring C.F."/>
            <person name="Smith B.M."/>
            <person name="Sobral B.W."/>
            <person name="Terry A."/>
            <person name="Torto-Alalibo T.A."/>
            <person name="Win J."/>
            <person name="Xu Z."/>
            <person name="Zhang H."/>
            <person name="Grigoriev I.V."/>
            <person name="Rokhsar D.S."/>
            <person name="Boore J.L."/>
        </authorList>
    </citation>
    <scope>NUCLEOTIDE SEQUENCE [LARGE SCALE GENOMIC DNA]</scope>
    <source>
        <strain evidence="7 8">P6497</strain>
    </source>
</reference>
<evidence type="ECO:0000313" key="7">
    <source>
        <dbReference type="EMBL" id="EGZ11446.1"/>
    </source>
</evidence>
<dbReference type="EMBL" id="JH159158">
    <property type="protein sequence ID" value="EGZ11446.1"/>
    <property type="molecule type" value="Genomic_DNA"/>
</dbReference>
<name>G5A114_PHYSP</name>
<dbReference type="GO" id="GO:0008270">
    <property type="term" value="F:zinc ion binding"/>
    <property type="evidence" value="ECO:0007669"/>
    <property type="project" value="InterPro"/>
</dbReference>
<keyword evidence="8" id="KW-1185">Reference proteome</keyword>
<dbReference type="RefSeq" id="XP_009534191.1">
    <property type="nucleotide sequence ID" value="XM_009535896.1"/>
</dbReference>
<dbReference type="Pfam" id="PF00107">
    <property type="entry name" value="ADH_zinc_N"/>
    <property type="match status" value="1"/>
</dbReference>
<dbReference type="SMART" id="SM00829">
    <property type="entry name" value="PKS_ER"/>
    <property type="match status" value="1"/>
</dbReference>
<dbReference type="Pfam" id="PF08240">
    <property type="entry name" value="ADH_N"/>
    <property type="match status" value="1"/>
</dbReference>
<dbReference type="CDD" id="cd05283">
    <property type="entry name" value="CAD1"/>
    <property type="match status" value="1"/>
</dbReference>
<keyword evidence="4" id="KW-0560">Oxidoreductase</keyword>
<dbReference type="PANTHER" id="PTHR42683">
    <property type="entry name" value="ALDEHYDE REDUCTASE"/>
    <property type="match status" value="1"/>
</dbReference>
<dbReference type="OMA" id="SGECKPW"/>
<dbReference type="SUPFAM" id="SSF51735">
    <property type="entry name" value="NAD(P)-binding Rossmann-fold domains"/>
    <property type="match status" value="1"/>
</dbReference>
<dbReference type="InterPro" id="IPR013154">
    <property type="entry name" value="ADH-like_N"/>
</dbReference>
<keyword evidence="3 5" id="KW-0862">Zinc</keyword>
<evidence type="ECO:0000256" key="4">
    <source>
        <dbReference type="ARBA" id="ARBA00023002"/>
    </source>
</evidence>
<dbReference type="InParanoid" id="G5A114"/>
<dbReference type="KEGG" id="psoj:PHYSODRAFT_548979"/>
<dbReference type="Gene3D" id="3.40.50.720">
    <property type="entry name" value="NAD(P)-binding Rossmann-like Domain"/>
    <property type="match status" value="1"/>
</dbReference>
<dbReference type="InterPro" id="IPR020843">
    <property type="entry name" value="ER"/>
</dbReference>
<evidence type="ECO:0000256" key="2">
    <source>
        <dbReference type="ARBA" id="ARBA00022723"/>
    </source>
</evidence>
<dbReference type="InterPro" id="IPR013149">
    <property type="entry name" value="ADH-like_C"/>
</dbReference>
<dbReference type="Gene3D" id="3.90.180.10">
    <property type="entry name" value="Medium-chain alcohol dehydrogenases, catalytic domain"/>
    <property type="match status" value="1"/>
</dbReference>
<organism evidence="7 8">
    <name type="scientific">Phytophthora sojae (strain P6497)</name>
    <name type="common">Soybean stem and root rot agent</name>
    <name type="synonym">Phytophthora megasperma f. sp. glycines</name>
    <dbReference type="NCBI Taxonomy" id="1094619"/>
    <lineage>
        <taxon>Eukaryota</taxon>
        <taxon>Sar</taxon>
        <taxon>Stramenopiles</taxon>
        <taxon>Oomycota</taxon>
        <taxon>Peronosporomycetes</taxon>
        <taxon>Peronosporales</taxon>
        <taxon>Peronosporaceae</taxon>
        <taxon>Phytophthora</taxon>
    </lineage>
</organism>
<comment type="cofactor">
    <cofactor evidence="1 5">
        <name>Zn(2+)</name>
        <dbReference type="ChEBI" id="CHEBI:29105"/>
    </cofactor>
</comment>
<evidence type="ECO:0000256" key="1">
    <source>
        <dbReference type="ARBA" id="ARBA00001947"/>
    </source>
</evidence>
<feature type="domain" description="Enoyl reductase (ER)" evidence="6">
    <location>
        <begin position="10"/>
        <end position="349"/>
    </location>
</feature>
<dbReference type="InterPro" id="IPR002328">
    <property type="entry name" value="ADH_Zn_CS"/>
</dbReference>
<keyword evidence="2 5" id="KW-0479">Metal-binding</keyword>
<dbReference type="InterPro" id="IPR047109">
    <property type="entry name" value="CAD-like"/>
</dbReference>
<dbReference type="Proteomes" id="UP000002640">
    <property type="component" value="Unassembled WGS sequence"/>
</dbReference>
<dbReference type="GO" id="GO:0016616">
    <property type="term" value="F:oxidoreductase activity, acting on the CH-OH group of donors, NAD or NADP as acceptor"/>
    <property type="evidence" value="ECO:0007669"/>
    <property type="project" value="InterPro"/>
</dbReference>
<dbReference type="AlphaFoldDB" id="G5A114"/>
<dbReference type="STRING" id="1094619.G5A114"/>
<dbReference type="SUPFAM" id="SSF50129">
    <property type="entry name" value="GroES-like"/>
    <property type="match status" value="1"/>
</dbReference>
<dbReference type="InterPro" id="IPR011032">
    <property type="entry name" value="GroES-like_sf"/>
</dbReference>
<evidence type="ECO:0000259" key="6">
    <source>
        <dbReference type="SMART" id="SM00829"/>
    </source>
</evidence>
<dbReference type="FunFam" id="3.90.180.10:FF:000014">
    <property type="entry name" value="Cinnamyl alcohol dehydrogenase 2"/>
    <property type="match status" value="1"/>
</dbReference>
<evidence type="ECO:0000256" key="3">
    <source>
        <dbReference type="ARBA" id="ARBA00022833"/>
    </source>
</evidence>
<dbReference type="FunFam" id="3.40.50.720:FF:001522">
    <property type="entry name" value="Uncharacterized protein"/>
    <property type="match status" value="1"/>
</dbReference>
<dbReference type="PROSITE" id="PS00059">
    <property type="entry name" value="ADH_ZINC"/>
    <property type="match status" value="1"/>
</dbReference>
<protein>
    <recommendedName>
        <fullName evidence="6">Enoyl reductase (ER) domain-containing protein</fullName>
    </recommendedName>
</protein>
<evidence type="ECO:0000313" key="8">
    <source>
        <dbReference type="Proteomes" id="UP000002640"/>
    </source>
</evidence>